<feature type="domain" description="Reverse transcriptase Ty1/copia-type" evidence="1">
    <location>
        <begin position="2"/>
        <end position="98"/>
    </location>
</feature>
<dbReference type="EMBL" id="CM007366">
    <property type="protein sequence ID" value="OIW10026.1"/>
    <property type="molecule type" value="Genomic_DNA"/>
</dbReference>
<evidence type="ECO:0000313" key="3">
    <source>
        <dbReference type="Proteomes" id="UP000188354"/>
    </source>
</evidence>
<dbReference type="Gramene" id="OIW10026">
    <property type="protein sequence ID" value="OIW10026"/>
    <property type="gene ID" value="TanjilG_32766"/>
</dbReference>
<organism evidence="2 3">
    <name type="scientific">Lupinus angustifolius</name>
    <name type="common">Narrow-leaved blue lupine</name>
    <dbReference type="NCBI Taxonomy" id="3871"/>
    <lineage>
        <taxon>Eukaryota</taxon>
        <taxon>Viridiplantae</taxon>
        <taxon>Streptophyta</taxon>
        <taxon>Embryophyta</taxon>
        <taxon>Tracheophyta</taxon>
        <taxon>Spermatophyta</taxon>
        <taxon>Magnoliopsida</taxon>
        <taxon>eudicotyledons</taxon>
        <taxon>Gunneridae</taxon>
        <taxon>Pentapetalae</taxon>
        <taxon>rosids</taxon>
        <taxon>fabids</taxon>
        <taxon>Fabales</taxon>
        <taxon>Fabaceae</taxon>
        <taxon>Papilionoideae</taxon>
        <taxon>50 kb inversion clade</taxon>
        <taxon>genistoids sensu lato</taxon>
        <taxon>core genistoids</taxon>
        <taxon>Genisteae</taxon>
        <taxon>Lupinus</taxon>
    </lineage>
</organism>
<name>A0A4P1RFM9_LUPAN</name>
<reference evidence="2 3" key="1">
    <citation type="journal article" date="2017" name="Plant Biotechnol. J.">
        <title>A comprehensive draft genome sequence for lupin (Lupinus angustifolius), an emerging health food: insights into plant-microbe interactions and legume evolution.</title>
        <authorList>
            <person name="Hane J.K."/>
            <person name="Ming Y."/>
            <person name="Kamphuis L.G."/>
            <person name="Nelson M.N."/>
            <person name="Garg G."/>
            <person name="Atkins C.A."/>
            <person name="Bayer P.E."/>
            <person name="Bravo A."/>
            <person name="Bringans S."/>
            <person name="Cannon S."/>
            <person name="Edwards D."/>
            <person name="Foley R."/>
            <person name="Gao L.L."/>
            <person name="Harrison M.J."/>
            <person name="Huang W."/>
            <person name="Hurgobin B."/>
            <person name="Li S."/>
            <person name="Liu C.W."/>
            <person name="McGrath A."/>
            <person name="Morahan G."/>
            <person name="Murray J."/>
            <person name="Weller J."/>
            <person name="Jian J."/>
            <person name="Singh K.B."/>
        </authorList>
    </citation>
    <scope>NUCLEOTIDE SEQUENCE [LARGE SCALE GENOMIC DNA]</scope>
    <source>
        <strain evidence="3">cv. Tanjil</strain>
        <tissue evidence="2">Whole plant</tissue>
    </source>
</reference>
<evidence type="ECO:0000313" key="2">
    <source>
        <dbReference type="EMBL" id="OIW10026.1"/>
    </source>
</evidence>
<gene>
    <name evidence="2" type="ORF">TanjilG_32766</name>
</gene>
<protein>
    <recommendedName>
        <fullName evidence="1">Reverse transcriptase Ty1/copia-type domain-containing protein</fullName>
    </recommendedName>
</protein>
<proteinExistence type="predicted"/>
<accession>A0A4P1RFM9</accession>
<sequence length="99" mass="11330">MVKHKARLVAKSFLQKQGLNYDEVFALVPRLKTIRLVVFLASYYGWHIHRMDVKSAFLNGSLEEEVFVTQPPGFEVAGKENLVYILHKALYGLKQAPRA</sequence>
<dbReference type="STRING" id="3871.A0A4P1RFM9"/>
<dbReference type="Pfam" id="PF07727">
    <property type="entry name" value="RVT_2"/>
    <property type="match status" value="1"/>
</dbReference>
<dbReference type="Proteomes" id="UP000188354">
    <property type="component" value="Chromosome LG06"/>
</dbReference>
<dbReference type="InterPro" id="IPR013103">
    <property type="entry name" value="RVT_2"/>
</dbReference>
<keyword evidence="3" id="KW-1185">Reference proteome</keyword>
<dbReference type="AlphaFoldDB" id="A0A4P1RFM9"/>
<evidence type="ECO:0000259" key="1">
    <source>
        <dbReference type="Pfam" id="PF07727"/>
    </source>
</evidence>